<feature type="transmembrane region" description="Helical" evidence="1">
    <location>
        <begin position="48"/>
        <end position="73"/>
    </location>
</feature>
<dbReference type="AlphaFoldDB" id="A0A7W9NEC2"/>
<dbReference type="RefSeq" id="WP_184858020.1">
    <property type="nucleotide sequence ID" value="NZ_BAAAWY010000037.1"/>
</dbReference>
<evidence type="ECO:0000313" key="2">
    <source>
        <dbReference type="EMBL" id="MBB5889254.1"/>
    </source>
</evidence>
<sequence length="109" mass="11630">MRETKTGRAVLVVLGWHVVIAAGLLIWIANQHSTTGSRGFSISTQTLLWLGVFVYGIPAWLMSLGVGSVSVLLLNRRLGHRPVPVGTLATLLGLLAVAACTFVLIALRN</sequence>
<keyword evidence="1" id="KW-0812">Transmembrane</keyword>
<keyword evidence="3" id="KW-1185">Reference proteome</keyword>
<proteinExistence type="predicted"/>
<dbReference type="Proteomes" id="UP000585638">
    <property type="component" value="Unassembled WGS sequence"/>
</dbReference>
<feature type="transmembrane region" description="Helical" evidence="1">
    <location>
        <begin position="85"/>
        <end position="107"/>
    </location>
</feature>
<feature type="transmembrane region" description="Helical" evidence="1">
    <location>
        <begin position="9"/>
        <end position="28"/>
    </location>
</feature>
<keyword evidence="1" id="KW-1133">Transmembrane helix</keyword>
<gene>
    <name evidence="2" type="ORF">BJ998_000450</name>
</gene>
<dbReference type="EMBL" id="JACHIR010000001">
    <property type="protein sequence ID" value="MBB5889254.1"/>
    <property type="molecule type" value="Genomic_DNA"/>
</dbReference>
<protein>
    <submittedName>
        <fullName evidence="2">Uncharacterized protein</fullName>
    </submittedName>
</protein>
<evidence type="ECO:0000256" key="1">
    <source>
        <dbReference type="SAM" id="Phobius"/>
    </source>
</evidence>
<name>A0A7W9NEC2_9PSEU</name>
<accession>A0A7W9NEC2</accession>
<evidence type="ECO:0000313" key="3">
    <source>
        <dbReference type="Proteomes" id="UP000585638"/>
    </source>
</evidence>
<organism evidence="2 3">
    <name type="scientific">Kutzneria kofuensis</name>
    <dbReference type="NCBI Taxonomy" id="103725"/>
    <lineage>
        <taxon>Bacteria</taxon>
        <taxon>Bacillati</taxon>
        <taxon>Actinomycetota</taxon>
        <taxon>Actinomycetes</taxon>
        <taxon>Pseudonocardiales</taxon>
        <taxon>Pseudonocardiaceae</taxon>
        <taxon>Kutzneria</taxon>
    </lineage>
</organism>
<keyword evidence="1" id="KW-0472">Membrane</keyword>
<reference evidence="2 3" key="1">
    <citation type="submission" date="2020-08" db="EMBL/GenBank/DDBJ databases">
        <title>Sequencing the genomes of 1000 actinobacteria strains.</title>
        <authorList>
            <person name="Klenk H.-P."/>
        </authorList>
    </citation>
    <scope>NUCLEOTIDE SEQUENCE [LARGE SCALE GENOMIC DNA]</scope>
    <source>
        <strain evidence="2 3">DSM 43851</strain>
    </source>
</reference>
<comment type="caution">
    <text evidence="2">The sequence shown here is derived from an EMBL/GenBank/DDBJ whole genome shotgun (WGS) entry which is preliminary data.</text>
</comment>